<dbReference type="GO" id="GO:1990904">
    <property type="term" value="C:ribonucleoprotein complex"/>
    <property type="evidence" value="ECO:0000318"/>
    <property type="project" value="GO_Central"/>
</dbReference>
<feature type="compositionally biased region" description="Gly residues" evidence="6">
    <location>
        <begin position="553"/>
        <end position="565"/>
    </location>
</feature>
<dbReference type="GO" id="GO:0003729">
    <property type="term" value="F:mRNA binding"/>
    <property type="evidence" value="ECO:0000318"/>
    <property type="project" value="GO_Central"/>
</dbReference>
<dbReference type="InterPro" id="IPR012677">
    <property type="entry name" value="Nucleotide-bd_a/b_plait_sf"/>
</dbReference>
<feature type="region of interest" description="Disordered" evidence="6">
    <location>
        <begin position="521"/>
        <end position="651"/>
    </location>
</feature>
<feature type="compositionally biased region" description="Basic and acidic residues" evidence="6">
    <location>
        <begin position="112"/>
        <end position="122"/>
    </location>
</feature>
<dbReference type="GeneID" id="118422459"/>
<dbReference type="InterPro" id="IPR000504">
    <property type="entry name" value="RRM_dom"/>
</dbReference>
<dbReference type="NCBIfam" id="TIGR01648">
    <property type="entry name" value="hnRNP-R-Q"/>
    <property type="match status" value="1"/>
</dbReference>
<protein>
    <submittedName>
        <fullName evidence="9">Heterogeneous nuclear ribonucleoprotein R-like isoform X2</fullName>
    </submittedName>
</protein>
<dbReference type="OrthoDB" id="3800936at2759"/>
<evidence type="ECO:0000256" key="5">
    <source>
        <dbReference type="PROSITE-ProRule" id="PRU00176"/>
    </source>
</evidence>
<feature type="compositionally biased region" description="Basic and acidic residues" evidence="6">
    <location>
        <begin position="416"/>
        <end position="431"/>
    </location>
</feature>
<name>A0A9J7MZM6_BRAFL</name>
<dbReference type="InterPro" id="IPR006535">
    <property type="entry name" value="HnRNP_R/Q_splicing_fac"/>
</dbReference>
<dbReference type="FunFam" id="3.30.70.330:FF:000023">
    <property type="entry name" value="Heterogeneous nuclear ribonucleoprotein q isoform"/>
    <property type="match status" value="1"/>
</dbReference>
<reference evidence="9" key="2">
    <citation type="submission" date="2025-08" db="UniProtKB">
        <authorList>
            <consortium name="RefSeq"/>
        </authorList>
    </citation>
    <scope>IDENTIFICATION</scope>
    <source>
        <strain evidence="9">S238N-H82</strain>
        <tissue evidence="9">Testes</tissue>
    </source>
</reference>
<comment type="subcellular location">
    <subcellularLocation>
        <location evidence="1">Cytoplasm</location>
    </subcellularLocation>
</comment>
<evidence type="ECO:0000313" key="9">
    <source>
        <dbReference type="RefSeq" id="XP_035685941.1"/>
    </source>
</evidence>
<reference evidence="8" key="1">
    <citation type="journal article" date="2020" name="Nat. Ecol. Evol.">
        <title>Deeply conserved synteny resolves early events in vertebrate evolution.</title>
        <authorList>
            <person name="Simakov O."/>
            <person name="Marletaz F."/>
            <person name="Yue J.X."/>
            <person name="O'Connell B."/>
            <person name="Jenkins J."/>
            <person name="Brandt A."/>
            <person name="Calef R."/>
            <person name="Tung C.H."/>
            <person name="Huang T.K."/>
            <person name="Schmutz J."/>
            <person name="Satoh N."/>
            <person name="Yu J.K."/>
            <person name="Putnam N.H."/>
            <person name="Green R.E."/>
            <person name="Rokhsar D.S."/>
        </authorList>
    </citation>
    <scope>NUCLEOTIDE SEQUENCE [LARGE SCALE GENOMIC DNA]</scope>
    <source>
        <strain evidence="8">S238N-H82</strain>
    </source>
</reference>
<proteinExistence type="predicted"/>
<feature type="compositionally biased region" description="Polar residues" evidence="6">
    <location>
        <begin position="27"/>
        <end position="37"/>
    </location>
</feature>
<sequence>MSAEGEDQPQAMEETEQQEPMETSQSGDQGLPQSVQDALNKMYEEGVLSPEDLDERALDALREFDESGAHDVLKQFAESDLSHVQNKSAFLCGVMKTYRQRNKNKQNQQGDASKKGPDETKIKEILDRTGYKLDVTTGQRKYAMPVTEEEEKEMTDKLTQQGHTSQSSMVFVGKIPRDMYEDELIPLFEKCGTIFDLRLMMDPLSGQNRGYAFVTYTTKESAQDAVKQLDNYEIRKGRWLGVCISVANNRLFVGSIPKNKSKQEIFDEFGKVTNGLKDVIIYYMPEDKRKNRGFAFLEYLSHKEASLARRRLMSGRIKVWGNITVTVDWADPIEEPDDEVMSKVKVLYVRNLAVEAAEEIIQAKFEPYGTVERVKKIKDYAFVHFENREDAIKAMEDLNGKELEGSAMEISLAKPPSEKKKERKRQREQEKMMGGYDYDGFGGGRGGPMRGRGRGGFDRRGRDYGGDYGYGGGYDDYGYGGYAEDYRGGYDDPYYNDPYYGGGYDRYDDYGYGGGYGGRGGRGRGGPMGPPRGGMGPRGAPRGRAGFSPRGGAARGGRGGRGGTQQRGRGGRGGGRGGGTRGGAKRKADGQGNQGPDTKRRANNQGGGQWQSAPIAQQPLASQDWGGQGYSGGSSSGGQEWYQDSYGQQWK</sequence>
<dbReference type="CDD" id="cd12250">
    <property type="entry name" value="RRM2_hnRNPR_like"/>
    <property type="match status" value="1"/>
</dbReference>
<dbReference type="Proteomes" id="UP000001554">
    <property type="component" value="Chromosome 9"/>
</dbReference>
<keyword evidence="3" id="KW-0677">Repeat</keyword>
<dbReference type="GO" id="GO:0005634">
    <property type="term" value="C:nucleus"/>
    <property type="evidence" value="ECO:0000318"/>
    <property type="project" value="GO_Central"/>
</dbReference>
<feature type="compositionally biased region" description="Low complexity" evidence="6">
    <location>
        <begin position="538"/>
        <end position="552"/>
    </location>
</feature>
<feature type="region of interest" description="Disordered" evidence="6">
    <location>
        <begin position="406"/>
        <end position="437"/>
    </location>
</feature>
<keyword evidence="4 5" id="KW-0694">RNA-binding</keyword>
<dbReference type="PANTHER" id="PTHR21245">
    <property type="entry name" value="HETEROGENEOUS NUCLEAR RIBONUCLEOPROTEIN"/>
    <property type="match status" value="1"/>
</dbReference>
<dbReference type="SUPFAM" id="SSF54928">
    <property type="entry name" value="RNA-binding domain, RBD"/>
    <property type="match status" value="3"/>
</dbReference>
<feature type="domain" description="RRM" evidence="7">
    <location>
        <begin position="168"/>
        <end position="247"/>
    </location>
</feature>
<evidence type="ECO:0000256" key="2">
    <source>
        <dbReference type="ARBA" id="ARBA00022490"/>
    </source>
</evidence>
<dbReference type="AlphaFoldDB" id="A0A9J7MZM6"/>
<evidence type="ECO:0000259" key="7">
    <source>
        <dbReference type="PROSITE" id="PS50102"/>
    </source>
</evidence>
<dbReference type="FunFam" id="3.30.70.330:FF:000213">
    <property type="entry name" value="Uncharacterized protein, isoform R"/>
    <property type="match status" value="1"/>
</dbReference>
<keyword evidence="2" id="KW-0963">Cytoplasm</keyword>
<dbReference type="InterPro" id="IPR035979">
    <property type="entry name" value="RBD_domain_sf"/>
</dbReference>
<dbReference type="Pfam" id="PF18360">
    <property type="entry name" value="hnRNP_Q_AcD"/>
    <property type="match status" value="1"/>
</dbReference>
<dbReference type="FunFam" id="3.30.70.330:FF:000024">
    <property type="entry name" value="Heterogeneous nuclear ribonucleoprotein q isoform"/>
    <property type="match status" value="1"/>
</dbReference>
<evidence type="ECO:0000256" key="6">
    <source>
        <dbReference type="SAM" id="MobiDB-lite"/>
    </source>
</evidence>
<feature type="compositionally biased region" description="Gly residues" evidence="6">
    <location>
        <begin position="626"/>
        <end position="636"/>
    </location>
</feature>
<feature type="domain" description="RRM" evidence="7">
    <location>
        <begin position="249"/>
        <end position="332"/>
    </location>
</feature>
<evidence type="ECO:0000256" key="4">
    <source>
        <dbReference type="ARBA" id="ARBA00022884"/>
    </source>
</evidence>
<evidence type="ECO:0000313" key="8">
    <source>
        <dbReference type="Proteomes" id="UP000001554"/>
    </source>
</evidence>
<feature type="compositionally biased region" description="Acidic residues" evidence="6">
    <location>
        <begin position="1"/>
        <end position="19"/>
    </location>
</feature>
<evidence type="ECO:0000256" key="1">
    <source>
        <dbReference type="ARBA" id="ARBA00004496"/>
    </source>
</evidence>
<feature type="compositionally biased region" description="Polar residues" evidence="6">
    <location>
        <begin position="610"/>
        <end position="621"/>
    </location>
</feature>
<dbReference type="CDD" id="cd12249">
    <property type="entry name" value="RRM1_hnRNPR_like"/>
    <property type="match status" value="1"/>
</dbReference>
<dbReference type="Pfam" id="PF00076">
    <property type="entry name" value="RRM_1"/>
    <property type="match status" value="3"/>
</dbReference>
<feature type="compositionally biased region" description="Gly residues" evidence="6">
    <location>
        <begin position="521"/>
        <end position="537"/>
    </location>
</feature>
<feature type="domain" description="RRM" evidence="7">
    <location>
        <begin position="345"/>
        <end position="415"/>
    </location>
</feature>
<feature type="region of interest" description="Disordered" evidence="6">
    <location>
        <begin position="1"/>
        <end position="51"/>
    </location>
</feature>
<organism evidence="8 9">
    <name type="scientific">Branchiostoma floridae</name>
    <name type="common">Florida lancelet</name>
    <name type="synonym">Amphioxus</name>
    <dbReference type="NCBI Taxonomy" id="7739"/>
    <lineage>
        <taxon>Eukaryota</taxon>
        <taxon>Metazoa</taxon>
        <taxon>Chordata</taxon>
        <taxon>Cephalochordata</taxon>
        <taxon>Leptocardii</taxon>
        <taxon>Amphioxiformes</taxon>
        <taxon>Branchiostomatidae</taxon>
        <taxon>Branchiostoma</taxon>
    </lineage>
</organism>
<dbReference type="InterPro" id="IPR041337">
    <property type="entry name" value="hnRNP_Q_AcD"/>
</dbReference>
<dbReference type="PROSITE" id="PS50102">
    <property type="entry name" value="RRM"/>
    <property type="match status" value="3"/>
</dbReference>
<dbReference type="GO" id="GO:0005737">
    <property type="term" value="C:cytoplasm"/>
    <property type="evidence" value="ECO:0007669"/>
    <property type="project" value="UniProtKB-SubCell"/>
</dbReference>
<dbReference type="CDD" id="cd12251">
    <property type="entry name" value="RRM3_hnRNPR_like"/>
    <property type="match status" value="1"/>
</dbReference>
<evidence type="ECO:0000256" key="3">
    <source>
        <dbReference type="ARBA" id="ARBA00022737"/>
    </source>
</evidence>
<accession>A0A9J7MZM6</accession>
<dbReference type="Gene3D" id="3.30.70.330">
    <property type="match status" value="3"/>
</dbReference>
<feature type="compositionally biased region" description="Gly residues" evidence="6">
    <location>
        <begin position="571"/>
        <end position="582"/>
    </location>
</feature>
<keyword evidence="8" id="KW-1185">Reference proteome</keyword>
<dbReference type="RefSeq" id="XP_035685941.1">
    <property type="nucleotide sequence ID" value="XM_035830048.1"/>
</dbReference>
<gene>
    <name evidence="9" type="primary">LOC118422459</name>
</gene>
<dbReference type="SMART" id="SM00360">
    <property type="entry name" value="RRM"/>
    <property type="match status" value="3"/>
</dbReference>
<feature type="region of interest" description="Disordered" evidence="6">
    <location>
        <begin position="101"/>
        <end position="122"/>
    </location>
</feature>